<name>A0A6I6LXW3_STUST</name>
<evidence type="ECO:0000313" key="3">
    <source>
        <dbReference type="Proteomes" id="UP000438983"/>
    </source>
</evidence>
<gene>
    <name evidence="2" type="ORF">GQA94_14375</name>
</gene>
<evidence type="ECO:0008006" key="4">
    <source>
        <dbReference type="Google" id="ProtNLM"/>
    </source>
</evidence>
<dbReference type="EMBL" id="CP046902">
    <property type="protein sequence ID" value="QGZ31191.1"/>
    <property type="molecule type" value="Genomic_DNA"/>
</dbReference>
<accession>A0A6I6LXW3</accession>
<protein>
    <recommendedName>
        <fullName evidence="4">DUF4386 domain-containing protein</fullName>
    </recommendedName>
</protein>
<organism evidence="2 3">
    <name type="scientific">Stutzerimonas stutzeri</name>
    <name type="common">Pseudomonas stutzeri</name>
    <dbReference type="NCBI Taxonomy" id="316"/>
    <lineage>
        <taxon>Bacteria</taxon>
        <taxon>Pseudomonadati</taxon>
        <taxon>Pseudomonadota</taxon>
        <taxon>Gammaproteobacteria</taxon>
        <taxon>Pseudomonadales</taxon>
        <taxon>Pseudomonadaceae</taxon>
        <taxon>Stutzerimonas</taxon>
    </lineage>
</organism>
<keyword evidence="1" id="KW-1133">Transmembrane helix</keyword>
<feature type="transmembrane region" description="Helical" evidence="1">
    <location>
        <begin position="179"/>
        <end position="200"/>
    </location>
</feature>
<evidence type="ECO:0000313" key="2">
    <source>
        <dbReference type="EMBL" id="QGZ31191.1"/>
    </source>
</evidence>
<dbReference type="OrthoDB" id="7066463at2"/>
<dbReference type="RefSeq" id="WP_158188654.1">
    <property type="nucleotide sequence ID" value="NZ_CP046902.1"/>
</dbReference>
<reference evidence="2 3" key="1">
    <citation type="submission" date="2019-12" db="EMBL/GenBank/DDBJ databases">
        <title>Complete genome sequence of Pseudomonas stutzeri.</title>
        <authorList>
            <person name="Lim S.R."/>
            <person name="Kim J.H."/>
        </authorList>
    </citation>
    <scope>NUCLEOTIDE SEQUENCE [LARGE SCALE GENOMIC DNA]</scope>
    <source>
        <strain evidence="2 3">PM101005</strain>
    </source>
</reference>
<dbReference type="AlphaFoldDB" id="A0A6I6LXW3"/>
<dbReference type="Proteomes" id="UP000438983">
    <property type="component" value="Chromosome"/>
</dbReference>
<feature type="transmembrane region" description="Helical" evidence="1">
    <location>
        <begin position="212"/>
        <end position="232"/>
    </location>
</feature>
<keyword evidence="1" id="KW-0812">Transmembrane</keyword>
<feature type="transmembrane region" description="Helical" evidence="1">
    <location>
        <begin position="63"/>
        <end position="82"/>
    </location>
</feature>
<feature type="transmembrane region" description="Helical" evidence="1">
    <location>
        <begin position="143"/>
        <end position="167"/>
    </location>
</feature>
<feature type="transmembrane region" description="Helical" evidence="1">
    <location>
        <begin position="103"/>
        <end position="123"/>
    </location>
</feature>
<sequence length="256" mass="29358">MHTPQCPEMLGIRFFIWKLCAWAGPLYLVGLIFFWGILGNNIPAPRQYWSADEVVEFFLSNNIQIRIGMVGTLFVAPFYFVWSQAISAVMREIEGPDGFLAPLENVGGIATAFVTLAFALMWLTASVRTELRSPQDIQLLLDLGWHIFDMTIMVTLIQMCAVGGAILMDRRPQPLFPTWLGWLSFAAASTFLTAFLMPFFRDGPFAWHGLVTYWLVLNAFFIWMVFMCYYLFSAIDKVRQEKIFHENVRPEKEVLA</sequence>
<feature type="transmembrane region" description="Helical" evidence="1">
    <location>
        <begin position="19"/>
        <end position="38"/>
    </location>
</feature>
<proteinExistence type="predicted"/>
<evidence type="ECO:0000256" key="1">
    <source>
        <dbReference type="SAM" id="Phobius"/>
    </source>
</evidence>
<keyword evidence="1" id="KW-0472">Membrane</keyword>